<dbReference type="EMBL" id="CAUWAG010000006">
    <property type="protein sequence ID" value="CAJ2504359.1"/>
    <property type="molecule type" value="Genomic_DNA"/>
</dbReference>
<name>A0AAI8VH99_9PEZI</name>
<organism evidence="2 3">
    <name type="scientific">Anthostomella pinea</name>
    <dbReference type="NCBI Taxonomy" id="933095"/>
    <lineage>
        <taxon>Eukaryota</taxon>
        <taxon>Fungi</taxon>
        <taxon>Dikarya</taxon>
        <taxon>Ascomycota</taxon>
        <taxon>Pezizomycotina</taxon>
        <taxon>Sordariomycetes</taxon>
        <taxon>Xylariomycetidae</taxon>
        <taxon>Xylariales</taxon>
        <taxon>Xylariaceae</taxon>
        <taxon>Anthostomella</taxon>
    </lineage>
</organism>
<evidence type="ECO:0000256" key="1">
    <source>
        <dbReference type="SAM" id="MobiDB-lite"/>
    </source>
</evidence>
<reference evidence="2" key="1">
    <citation type="submission" date="2023-10" db="EMBL/GenBank/DDBJ databases">
        <authorList>
            <person name="Hackl T."/>
        </authorList>
    </citation>
    <scope>NUCLEOTIDE SEQUENCE</scope>
</reference>
<protein>
    <submittedName>
        <fullName evidence="2">Uu.00g117530.m01.CDS01</fullName>
    </submittedName>
</protein>
<dbReference type="Proteomes" id="UP001295740">
    <property type="component" value="Unassembled WGS sequence"/>
</dbReference>
<dbReference type="AlphaFoldDB" id="A0AAI8VH99"/>
<comment type="caution">
    <text evidence="2">The sequence shown here is derived from an EMBL/GenBank/DDBJ whole genome shotgun (WGS) entry which is preliminary data.</text>
</comment>
<evidence type="ECO:0000313" key="3">
    <source>
        <dbReference type="Proteomes" id="UP001295740"/>
    </source>
</evidence>
<feature type="region of interest" description="Disordered" evidence="1">
    <location>
        <begin position="35"/>
        <end position="55"/>
    </location>
</feature>
<feature type="compositionally biased region" description="Polar residues" evidence="1">
    <location>
        <begin position="35"/>
        <end position="48"/>
    </location>
</feature>
<accession>A0AAI8VH99</accession>
<proteinExistence type="predicted"/>
<sequence length="91" mass="10022">MAAFELTNPVMLHTPYADWLSRQVCWVDPQYPAAEQQSPKVEPLQTSPPEYPQVPSRDIDPGVCVGLAVVVGVDVVVVDEPHGPLWHPVPQ</sequence>
<gene>
    <name evidence="2" type="ORF">KHLLAP_LOCUS4827</name>
</gene>
<evidence type="ECO:0000313" key="2">
    <source>
        <dbReference type="EMBL" id="CAJ2504359.1"/>
    </source>
</evidence>
<keyword evidence="3" id="KW-1185">Reference proteome</keyword>